<accession>A0ACB7T1W3</accession>
<evidence type="ECO:0000313" key="2">
    <source>
        <dbReference type="Proteomes" id="UP000821845"/>
    </source>
</evidence>
<evidence type="ECO:0000313" key="1">
    <source>
        <dbReference type="EMBL" id="KAH6939397.1"/>
    </source>
</evidence>
<name>A0ACB7T1W3_HYAAI</name>
<protein>
    <submittedName>
        <fullName evidence="1">Uncharacterized protein</fullName>
    </submittedName>
</protein>
<sequence length="482" mass="52851">MSLVKDLHDTATRIETDVRWVLGQLAIMLTDVKVSAGQEDGKDAVLLDLALVTKDSAGGRCCPCKCHSQNEQTATNSGDGTQDWKPPEGSNVTVADLVKAAAQEAVDSTDYVFNEQYQMYYSVSTGCYYDPSTQLLYEPNSGTYYQYNADTGSYEVHSQVQPSKPRKERKVRKPKRKVDESAEEQSVEEGEVEDSCSDETTSASDESSGADDEDPASQHPPCIRLVLKEPQDLVQHRLYLVTLPGATLGTHTDHALCLPNVDSNHAELRYSEDQGGYLLKDLQSQAGTSLNGTPLEQGQESLVQHMDRLQLGSVQLEAHIHKGHNTCTRCEPGLMDSPSGQQDSPSAPPPSSEAIRRANLKKIKAKYGLKGMEHVVKTPPSGYQDRAQERRVLVGSDFPHKQDSEPASVDKPLQEDNKGFKLLHKMGWKEGAGLGKHQQGATEPIKVKATNSRKGLGHGGPSMEDKAARILSKTRERLPGYR</sequence>
<proteinExistence type="predicted"/>
<organism evidence="1 2">
    <name type="scientific">Hyalomma asiaticum</name>
    <name type="common">Tick</name>
    <dbReference type="NCBI Taxonomy" id="266040"/>
    <lineage>
        <taxon>Eukaryota</taxon>
        <taxon>Metazoa</taxon>
        <taxon>Ecdysozoa</taxon>
        <taxon>Arthropoda</taxon>
        <taxon>Chelicerata</taxon>
        <taxon>Arachnida</taxon>
        <taxon>Acari</taxon>
        <taxon>Parasitiformes</taxon>
        <taxon>Ixodida</taxon>
        <taxon>Ixodoidea</taxon>
        <taxon>Ixodidae</taxon>
        <taxon>Hyalomminae</taxon>
        <taxon>Hyalomma</taxon>
    </lineage>
</organism>
<comment type="caution">
    <text evidence="1">The sequence shown here is derived from an EMBL/GenBank/DDBJ whole genome shotgun (WGS) entry which is preliminary data.</text>
</comment>
<dbReference type="EMBL" id="CM023482">
    <property type="protein sequence ID" value="KAH6939397.1"/>
    <property type="molecule type" value="Genomic_DNA"/>
</dbReference>
<dbReference type="Proteomes" id="UP000821845">
    <property type="component" value="Chromosome 2"/>
</dbReference>
<reference evidence="1" key="1">
    <citation type="submission" date="2020-05" db="EMBL/GenBank/DDBJ databases">
        <title>Large-scale comparative analyses of tick genomes elucidate their genetic diversity and vector capacities.</title>
        <authorList>
            <person name="Jia N."/>
            <person name="Wang J."/>
            <person name="Shi W."/>
            <person name="Du L."/>
            <person name="Sun Y."/>
            <person name="Zhan W."/>
            <person name="Jiang J."/>
            <person name="Wang Q."/>
            <person name="Zhang B."/>
            <person name="Ji P."/>
            <person name="Sakyi L.B."/>
            <person name="Cui X."/>
            <person name="Yuan T."/>
            <person name="Jiang B."/>
            <person name="Yang W."/>
            <person name="Lam T.T.-Y."/>
            <person name="Chang Q."/>
            <person name="Ding S."/>
            <person name="Wang X."/>
            <person name="Zhu J."/>
            <person name="Ruan X."/>
            <person name="Zhao L."/>
            <person name="Wei J."/>
            <person name="Que T."/>
            <person name="Du C."/>
            <person name="Cheng J."/>
            <person name="Dai P."/>
            <person name="Han X."/>
            <person name="Huang E."/>
            <person name="Gao Y."/>
            <person name="Liu J."/>
            <person name="Shao H."/>
            <person name="Ye R."/>
            <person name="Li L."/>
            <person name="Wei W."/>
            <person name="Wang X."/>
            <person name="Wang C."/>
            <person name="Yang T."/>
            <person name="Huo Q."/>
            <person name="Li W."/>
            <person name="Guo W."/>
            <person name="Chen H."/>
            <person name="Zhou L."/>
            <person name="Ni X."/>
            <person name="Tian J."/>
            <person name="Zhou Y."/>
            <person name="Sheng Y."/>
            <person name="Liu T."/>
            <person name="Pan Y."/>
            <person name="Xia L."/>
            <person name="Li J."/>
            <person name="Zhao F."/>
            <person name="Cao W."/>
        </authorList>
    </citation>
    <scope>NUCLEOTIDE SEQUENCE</scope>
    <source>
        <strain evidence="1">Hyas-2018</strain>
    </source>
</reference>
<keyword evidence="2" id="KW-1185">Reference proteome</keyword>
<gene>
    <name evidence="1" type="ORF">HPB50_017792</name>
</gene>